<dbReference type="InterPro" id="IPR002355">
    <property type="entry name" value="Cu_oxidase_Cu_BS"/>
</dbReference>
<keyword evidence="1" id="KW-0479">Metal-binding</keyword>
<comment type="caution">
    <text evidence="6">The sequence shown here is derived from an EMBL/GenBank/DDBJ whole genome shotgun (WGS) entry which is preliminary data.</text>
</comment>
<dbReference type="SUPFAM" id="SSF49503">
    <property type="entry name" value="Cupredoxins"/>
    <property type="match status" value="2"/>
</dbReference>
<dbReference type="PROSITE" id="PS00080">
    <property type="entry name" value="MULTICOPPER_OXIDASE2"/>
    <property type="match status" value="1"/>
</dbReference>
<dbReference type="InterPro" id="IPR011706">
    <property type="entry name" value="Cu-oxidase_C"/>
</dbReference>
<dbReference type="CDD" id="cd13860">
    <property type="entry name" value="CuRO_1_2dMco_1"/>
    <property type="match status" value="1"/>
</dbReference>
<dbReference type="GO" id="GO:0005507">
    <property type="term" value="F:copper ion binding"/>
    <property type="evidence" value="ECO:0007669"/>
    <property type="project" value="InterPro"/>
</dbReference>
<dbReference type="InterPro" id="IPR008972">
    <property type="entry name" value="Cupredoxin"/>
</dbReference>
<protein>
    <submittedName>
        <fullName evidence="6">Copper oxidase</fullName>
    </submittedName>
</protein>
<evidence type="ECO:0000313" key="7">
    <source>
        <dbReference type="Proteomes" id="UP001141619"/>
    </source>
</evidence>
<reference evidence="6" key="2">
    <citation type="journal article" date="2023" name="Syst. Appl. Microbiol.">
        <title>Govania unica gen. nov., sp. nov., a rare biosphere bacterium that represents a novel family in the class Alphaproteobacteria.</title>
        <authorList>
            <person name="Vandamme P."/>
            <person name="Peeters C."/>
            <person name="Hettiarachchi A."/>
            <person name="Cnockaert M."/>
            <person name="Carlier A."/>
        </authorList>
    </citation>
    <scope>NUCLEOTIDE SEQUENCE</scope>
    <source>
        <strain evidence="6">LMG 31809</strain>
    </source>
</reference>
<gene>
    <name evidence="6" type="ORF">NYP16_12305</name>
</gene>
<accession>A0A9X3TZC0</accession>
<dbReference type="InterPro" id="IPR045087">
    <property type="entry name" value="Cu-oxidase_fam"/>
</dbReference>
<dbReference type="PANTHER" id="PTHR11709">
    <property type="entry name" value="MULTI-COPPER OXIDASE"/>
    <property type="match status" value="1"/>
</dbReference>
<dbReference type="Gene3D" id="2.60.40.420">
    <property type="entry name" value="Cupredoxins - blue copper proteins"/>
    <property type="match status" value="2"/>
</dbReference>
<evidence type="ECO:0000256" key="2">
    <source>
        <dbReference type="ARBA" id="ARBA00023002"/>
    </source>
</evidence>
<keyword evidence="7" id="KW-1185">Reference proteome</keyword>
<keyword evidence="2" id="KW-0560">Oxidoreductase</keyword>
<evidence type="ECO:0000256" key="1">
    <source>
        <dbReference type="ARBA" id="ARBA00022723"/>
    </source>
</evidence>
<name>A0A9X3TZC0_9PROT</name>
<proteinExistence type="predicted"/>
<dbReference type="AlphaFoldDB" id="A0A9X3TZC0"/>
<dbReference type="GO" id="GO:0016491">
    <property type="term" value="F:oxidoreductase activity"/>
    <property type="evidence" value="ECO:0007669"/>
    <property type="project" value="UniProtKB-KW"/>
</dbReference>
<dbReference type="Proteomes" id="UP001141619">
    <property type="component" value="Unassembled WGS sequence"/>
</dbReference>
<evidence type="ECO:0000313" key="6">
    <source>
        <dbReference type="EMBL" id="MDA5194735.1"/>
    </source>
</evidence>
<dbReference type="InterPro" id="IPR011707">
    <property type="entry name" value="Cu-oxidase-like_N"/>
</dbReference>
<feature type="domain" description="Plastocyanin-like" evidence="5">
    <location>
        <begin position="50"/>
        <end position="161"/>
    </location>
</feature>
<organism evidence="6 7">
    <name type="scientific">Govanella unica</name>
    <dbReference type="NCBI Taxonomy" id="2975056"/>
    <lineage>
        <taxon>Bacteria</taxon>
        <taxon>Pseudomonadati</taxon>
        <taxon>Pseudomonadota</taxon>
        <taxon>Alphaproteobacteria</taxon>
        <taxon>Emcibacterales</taxon>
        <taxon>Govanellaceae</taxon>
        <taxon>Govanella</taxon>
    </lineage>
</organism>
<dbReference type="Pfam" id="PF07731">
    <property type="entry name" value="Cu-oxidase_2"/>
    <property type="match status" value="1"/>
</dbReference>
<dbReference type="Pfam" id="PF07732">
    <property type="entry name" value="Cu-oxidase_3"/>
    <property type="match status" value="1"/>
</dbReference>
<sequence>MLAGKAAAAPALPPVRALGHVPVRTLNGWTLPHKLKDGVKEFHLVAEEVDHEFAPGSRAKCWGYNGSTPGPTIEAVEGDRVRIYVTNRLPEATTVHWHGLILPSGMDGVGGVSQPHIGPGETFVYEFTLRQHGTHMYHPHADEMVQVASGMMGLFIIHPKDGEAVAIDRDYAFLLHNWALHPGTYRPDPSVMTEFDLWTFNSKVFPAIDSLVARTGERVRIRVGNLSMWNHPIHLHGVEYEVTGSDGGRWPRAQWRREVTEIVGVGQARDIEFTAVPGDWALHCHMSHHTMNAMGHGIPNTVGVDQTGVADAFRQHVPGYMAMGKNGMSEHQTHVDMGHMPGPENTLAMMTGKGPHGNIEMGGMFTLVKVRDDLAPGDYRDPGWYRNPPGTMARRVSRDPDFGKPVRRRQV</sequence>
<dbReference type="CDD" id="cd04202">
    <property type="entry name" value="CuRO_D2_2dMcoN_like"/>
    <property type="match status" value="1"/>
</dbReference>
<dbReference type="RefSeq" id="WP_346742528.1">
    <property type="nucleotide sequence ID" value="NZ_JANWOI010000004.1"/>
</dbReference>
<evidence type="ECO:0000259" key="4">
    <source>
        <dbReference type="Pfam" id="PF07731"/>
    </source>
</evidence>
<evidence type="ECO:0000259" key="5">
    <source>
        <dbReference type="Pfam" id="PF07732"/>
    </source>
</evidence>
<reference evidence="6" key="1">
    <citation type="submission" date="2022-08" db="EMBL/GenBank/DDBJ databases">
        <authorList>
            <person name="Vandamme P."/>
            <person name="Hettiarachchi A."/>
            <person name="Peeters C."/>
            <person name="Cnockaert M."/>
            <person name="Carlier A."/>
        </authorList>
    </citation>
    <scope>NUCLEOTIDE SEQUENCE</scope>
    <source>
        <strain evidence="6">LMG 31809</strain>
    </source>
</reference>
<evidence type="ECO:0000256" key="3">
    <source>
        <dbReference type="SAM" id="MobiDB-lite"/>
    </source>
</evidence>
<feature type="region of interest" description="Disordered" evidence="3">
    <location>
        <begin position="381"/>
        <end position="411"/>
    </location>
</feature>
<dbReference type="EMBL" id="JANWOI010000004">
    <property type="protein sequence ID" value="MDA5194735.1"/>
    <property type="molecule type" value="Genomic_DNA"/>
</dbReference>
<feature type="domain" description="Plastocyanin-like" evidence="4">
    <location>
        <begin position="189"/>
        <end position="296"/>
    </location>
</feature>